<dbReference type="Pfam" id="PF13302">
    <property type="entry name" value="Acetyltransf_3"/>
    <property type="match status" value="1"/>
</dbReference>
<accession>L0HIT8</accession>
<dbReference type="PANTHER" id="PTHR43328:SF1">
    <property type="entry name" value="N-ACETYLTRANSFERASE DOMAIN-CONTAINING PROTEIN"/>
    <property type="match status" value="1"/>
</dbReference>
<dbReference type="GeneID" id="14309599"/>
<keyword evidence="2" id="KW-0687">Ribonucleoprotein</keyword>
<dbReference type="eggNOG" id="arCOG00842">
    <property type="taxonomic scope" value="Archaea"/>
</dbReference>
<proteinExistence type="predicted"/>
<protein>
    <submittedName>
        <fullName evidence="2">Acetyltransferase, ribosomal protein N-acetylase</fullName>
    </submittedName>
</protein>
<evidence type="ECO:0000313" key="2">
    <source>
        <dbReference type="EMBL" id="AGB03213.1"/>
    </source>
</evidence>
<keyword evidence="2" id="KW-0808">Transferase</keyword>
<feature type="domain" description="N-acetyltransferase" evidence="1">
    <location>
        <begin position="8"/>
        <end position="171"/>
    </location>
</feature>
<dbReference type="GO" id="GO:0016747">
    <property type="term" value="F:acyltransferase activity, transferring groups other than amino-acyl groups"/>
    <property type="evidence" value="ECO:0007669"/>
    <property type="project" value="InterPro"/>
</dbReference>
<dbReference type="HOGENOM" id="CLU_013985_3_4_2"/>
<dbReference type="AlphaFoldDB" id="L0HIT8"/>
<dbReference type="Proteomes" id="UP000010824">
    <property type="component" value="Chromosome"/>
</dbReference>
<reference evidence="2 3" key="2">
    <citation type="journal article" date="2014" name="Genome Announc.">
        <title>Complete Genome Sequence of Methanoregula formicica SMSPT, a Mesophilic Hydrogenotrophic Methanogen Isolated from a Methanogenic Upflow Anaerobic Sludge Blanket Reactor.</title>
        <authorList>
            <person name="Yamamoto K."/>
            <person name="Tamaki H."/>
            <person name="Cadillo-Quiroz H."/>
            <person name="Imachi H."/>
            <person name="Kyrpides N."/>
            <person name="Woyke T."/>
            <person name="Goodwin L."/>
            <person name="Zinder S.H."/>
            <person name="Kamagata Y."/>
            <person name="Liu W.T."/>
        </authorList>
    </citation>
    <scope>NUCLEOTIDE SEQUENCE [LARGE SCALE GENOMIC DNA]</scope>
    <source>
        <strain evidence="3">DSM 22288 / NBRC 105244 / SMSP</strain>
    </source>
</reference>
<organism evidence="2 3">
    <name type="scientific">Methanoregula formicica (strain DSM 22288 / NBRC 105244 / SMSP)</name>
    <dbReference type="NCBI Taxonomy" id="593750"/>
    <lineage>
        <taxon>Archaea</taxon>
        <taxon>Methanobacteriati</taxon>
        <taxon>Methanobacteriota</taxon>
        <taxon>Stenosarchaea group</taxon>
        <taxon>Methanomicrobia</taxon>
        <taxon>Methanomicrobiales</taxon>
        <taxon>Methanoregulaceae</taxon>
        <taxon>Methanoregula</taxon>
    </lineage>
</organism>
<dbReference type="EMBL" id="CP003167">
    <property type="protein sequence ID" value="AGB03213.1"/>
    <property type="molecule type" value="Genomic_DNA"/>
</dbReference>
<dbReference type="SUPFAM" id="SSF55729">
    <property type="entry name" value="Acyl-CoA N-acyltransferases (Nat)"/>
    <property type="match status" value="1"/>
</dbReference>
<evidence type="ECO:0000313" key="3">
    <source>
        <dbReference type="Proteomes" id="UP000010824"/>
    </source>
</evidence>
<evidence type="ECO:0000259" key="1">
    <source>
        <dbReference type="PROSITE" id="PS51186"/>
    </source>
</evidence>
<reference evidence="3" key="1">
    <citation type="submission" date="2011-12" db="EMBL/GenBank/DDBJ databases">
        <title>Complete sequence of Methanoregula formicicum SMSP.</title>
        <authorList>
            <person name="Lucas S."/>
            <person name="Han J."/>
            <person name="Lapidus A."/>
            <person name="Cheng J.-F."/>
            <person name="Goodwin L."/>
            <person name="Pitluck S."/>
            <person name="Peters L."/>
            <person name="Ovchinnikova G."/>
            <person name="Teshima H."/>
            <person name="Detter J.C."/>
            <person name="Han C."/>
            <person name="Tapia R."/>
            <person name="Land M."/>
            <person name="Hauser L."/>
            <person name="Kyrpides N."/>
            <person name="Ivanova N."/>
            <person name="Pagani I."/>
            <person name="Imachi H."/>
            <person name="Tamaki H."/>
            <person name="Sekiguchi Y."/>
            <person name="Kamagata Y."/>
            <person name="Cadillo-Quiroz H."/>
            <person name="Zinder S."/>
            <person name="Liu W.-T."/>
            <person name="Woyke T."/>
        </authorList>
    </citation>
    <scope>NUCLEOTIDE SEQUENCE [LARGE SCALE GENOMIC DNA]</scope>
    <source>
        <strain evidence="3">DSM 22288 / NBRC 105244 / SMSP</strain>
    </source>
</reference>
<name>L0HIT8_METFS</name>
<keyword evidence="2" id="KW-0689">Ribosomal protein</keyword>
<keyword evidence="3" id="KW-1185">Reference proteome</keyword>
<dbReference type="STRING" id="593750.Metfor_2207"/>
<dbReference type="PROSITE" id="PS51186">
    <property type="entry name" value="GNAT"/>
    <property type="match status" value="1"/>
</dbReference>
<dbReference type="GO" id="GO:0005840">
    <property type="term" value="C:ribosome"/>
    <property type="evidence" value="ECO:0007669"/>
    <property type="project" value="UniProtKB-KW"/>
</dbReference>
<gene>
    <name evidence="2" type="ordered locus">Metfor_2207</name>
</gene>
<dbReference type="PANTHER" id="PTHR43328">
    <property type="entry name" value="ACETYLTRANSFERASE-RELATED"/>
    <property type="match status" value="1"/>
</dbReference>
<dbReference type="InterPro" id="IPR000182">
    <property type="entry name" value="GNAT_dom"/>
</dbReference>
<dbReference type="OrthoDB" id="120213at2157"/>
<dbReference type="KEGG" id="mfo:Metfor_2207"/>
<dbReference type="RefSeq" id="WP_015286176.1">
    <property type="nucleotide sequence ID" value="NC_019943.1"/>
</dbReference>
<dbReference type="InterPro" id="IPR016181">
    <property type="entry name" value="Acyl_CoA_acyltransferase"/>
</dbReference>
<dbReference type="InParanoid" id="L0HIT8"/>
<dbReference type="Gene3D" id="3.40.630.30">
    <property type="match status" value="1"/>
</dbReference>
<sequence precursor="true">MQIITPSAILRGWSAADVPSLVRFANNPLIATTLRDGFPSPYTSRDAERFIALATAPDSRNLVLAIEVDGQACGGIGIHPLEDIYRRTAEIGYWLAEPYWGRGIMTDAVRAIVPVAFDRYDLARIQAGIFSNNAASMRVLEKSGFIREAVHKDAVTKNGVTMDEVMFARFR</sequence>